<dbReference type="Gene3D" id="3.40.50.620">
    <property type="entry name" value="HUPs"/>
    <property type="match status" value="2"/>
</dbReference>
<evidence type="ECO:0000256" key="3">
    <source>
        <dbReference type="ARBA" id="ARBA00022741"/>
    </source>
</evidence>
<dbReference type="Gene3D" id="1.10.730.10">
    <property type="entry name" value="Isoleucyl-tRNA Synthetase, Domain 1"/>
    <property type="match status" value="1"/>
</dbReference>
<dbReference type="Pfam" id="PF19302">
    <property type="entry name" value="DUF5915"/>
    <property type="match status" value="1"/>
</dbReference>
<dbReference type="Gene3D" id="3.90.740.10">
    <property type="entry name" value="Valyl/Leucyl/Isoleucyl-tRNA synthetase, editing domain"/>
    <property type="match status" value="1"/>
</dbReference>
<sequence length="962" mass="110713">MPDFPDLERKILKGWYSSGLVKKYLKKNQRSPKRFSFLDGPITANNPMGVHHAWGRTYKDLFQRYKNMRGFRQRFQNGFDAQGLWVEVEVEKELGLKSKKDIENLVPGDRKASIARFVDLCKKRVQKYADIQTEQSKRLGYFMDWDHSYYTLSDENNYMIWHFLKKCHEMELIYKGHDSVPWCPRCGTAISQHEMLTEDYKETTHDSIYIRYPIKGKKNEFLLVWTTTPWTLPGNVAVAVDAKKDYVSATDGESVYYLAEMAAKRLGLKIDKKISGKDLAGLNYSSPFDNLPRIKKSFADYSHRVVATDEKILPISEEEGTGLVHVAPGAGTEDFQLGKKLNLPVVELIDEEAVYIPDLGEFSGENAKNHPEVILDFVRMAEDGKYLFKIAPYTHRYPACWRCKTELVWRVVDEWYIAMGPLREKMKAAAKKITWIPEFGLKRELDWLSNMQDWLISKSRYWGLALPIWVCTKCGNFEVIGSKEELQQKSIGGWDKFDGHSPHRPWVDELKIECGKCAGVMERISDVGNPWLDAGIVSFSTVSKENQSAPLYLTDRKEFEKWYPADFITESFPGQFKNWFYSLLAMSTVLEGREPFRTVLGFATLFGEDGRPMHKSWGNAIEFNDGAEKMGVDVMRWLYCTHDPAININFGYGPAEKIRRRFFLIFWNVYKFFGDYALVDNLKQNSKFEIINSKLTVLDRWVLSKLNSLIKLVTESLDRYDPATAANAIERFIVDDLSQWYLRRCRSRVGPTAPDDGDKSVFYHVMGKILVSVSQLLAPFTPFVSEEIYRNLTGDVSVHLSDWPAMGKIDKKLEEAMEGLMEIVELGHSFRKTSGIPLRQPLAKLSVLGSKEDWSKDMIPVLADELNVKEVEFCPGKELKVEFDTVLTSELKAERAARELIRAIQNLRREKNLKLTDRIKVGYPVTGENRAAVALFSQMIRQQTLAVGLEPDKILKIWKARK</sequence>
<dbReference type="InterPro" id="IPR023586">
    <property type="entry name" value="Ile-tRNA-ligase_type2"/>
</dbReference>
<evidence type="ECO:0000313" key="12">
    <source>
        <dbReference type="EMBL" id="KRT67556.1"/>
    </source>
</evidence>
<dbReference type="GO" id="GO:0002161">
    <property type="term" value="F:aminoacyl-tRNA deacylase activity"/>
    <property type="evidence" value="ECO:0007669"/>
    <property type="project" value="InterPro"/>
</dbReference>
<dbReference type="PANTHER" id="PTHR42780:SF1">
    <property type="entry name" value="ISOLEUCINE--TRNA LIGASE, CYTOPLASMIC"/>
    <property type="match status" value="1"/>
</dbReference>
<dbReference type="PANTHER" id="PTHR42780">
    <property type="entry name" value="SOLEUCYL-TRNA SYNTHETASE"/>
    <property type="match status" value="1"/>
</dbReference>
<dbReference type="InterPro" id="IPR014729">
    <property type="entry name" value="Rossmann-like_a/b/a_fold"/>
</dbReference>
<keyword evidence="4" id="KW-0067">ATP-binding</keyword>
<evidence type="ECO:0000256" key="9">
    <source>
        <dbReference type="NCBIfam" id="TIGR00392"/>
    </source>
</evidence>
<evidence type="ECO:0000256" key="5">
    <source>
        <dbReference type="ARBA" id="ARBA00022917"/>
    </source>
</evidence>
<evidence type="ECO:0000256" key="8">
    <source>
        <dbReference type="ARBA" id="ARBA00048359"/>
    </source>
</evidence>
<feature type="domain" description="Methionyl/Valyl/Leucyl/Isoleucyl-tRNA synthetase anticodon-binding" evidence="11">
    <location>
        <begin position="699"/>
        <end position="843"/>
    </location>
</feature>
<dbReference type="GO" id="GO:0004822">
    <property type="term" value="F:isoleucine-tRNA ligase activity"/>
    <property type="evidence" value="ECO:0007669"/>
    <property type="project" value="UniProtKB-UniRule"/>
</dbReference>
<dbReference type="GO" id="GO:0005524">
    <property type="term" value="F:ATP binding"/>
    <property type="evidence" value="ECO:0007669"/>
    <property type="project" value="UniProtKB-KW"/>
</dbReference>
<dbReference type="InterPro" id="IPR013155">
    <property type="entry name" value="M/V/L/I-tRNA-synth_anticd-bd"/>
</dbReference>
<keyword evidence="5" id="KW-0648">Protein biosynthesis</keyword>
<dbReference type="EMBL" id="LDXK01000002">
    <property type="protein sequence ID" value="KRT67556.1"/>
    <property type="molecule type" value="Genomic_DNA"/>
</dbReference>
<dbReference type="SUPFAM" id="SSF47323">
    <property type="entry name" value="Anticodon-binding domain of a subclass of class I aminoacyl-tRNA synthetases"/>
    <property type="match status" value="1"/>
</dbReference>
<feature type="domain" description="Aminoacyl-tRNA synthetase class Ia" evidence="10">
    <location>
        <begin position="11"/>
        <end position="648"/>
    </location>
</feature>
<dbReference type="NCBIfam" id="TIGR00392">
    <property type="entry name" value="ileS"/>
    <property type="match status" value="1"/>
</dbReference>
<dbReference type="PATRIC" id="fig|1576480.3.peg.374"/>
<gene>
    <name evidence="12" type="ORF">XU08_C0002G0115</name>
</gene>
<evidence type="ECO:0000259" key="10">
    <source>
        <dbReference type="Pfam" id="PF00133"/>
    </source>
</evidence>
<dbReference type="CDD" id="cd07961">
    <property type="entry name" value="Anticodon_Ia_Ile_ABEc"/>
    <property type="match status" value="1"/>
</dbReference>
<reference evidence="12 13" key="1">
    <citation type="submission" date="2015-05" db="EMBL/GenBank/DDBJ databases">
        <title>Critical biogeochemical functions in the subsurface are associated with bacteria from new phyla and little studied lineages.</title>
        <authorList>
            <person name="Hug L.A."/>
            <person name="Thomas B.C."/>
            <person name="Sharon I."/>
            <person name="Brown C.T."/>
            <person name="Sharma R."/>
            <person name="Hettich R.L."/>
            <person name="Wilkins M.J."/>
            <person name="Williams K.H."/>
            <person name="Singh A."/>
            <person name="Banfield J.F."/>
        </authorList>
    </citation>
    <scope>NUCLEOTIDE SEQUENCE [LARGE SCALE GENOMIC DNA]</scope>
    <source>
        <strain evidence="12">CSP1-7</strain>
    </source>
</reference>
<dbReference type="InterPro" id="IPR009008">
    <property type="entry name" value="Val/Leu/Ile-tRNA-synth_edit"/>
</dbReference>
<proteinExistence type="predicted"/>
<dbReference type="PRINTS" id="PR00984">
    <property type="entry name" value="TRNASYNTHILE"/>
</dbReference>
<dbReference type="EC" id="6.1.1.5" evidence="1 9"/>
<keyword evidence="6 12" id="KW-0030">Aminoacyl-tRNA synthetase</keyword>
<dbReference type="InterPro" id="IPR002301">
    <property type="entry name" value="Ile-tRNA-ligase"/>
</dbReference>
<accession>A0A0T5ZXM0</accession>
<dbReference type="InterPro" id="IPR009080">
    <property type="entry name" value="tRNAsynth_Ia_anticodon-bd"/>
</dbReference>
<protein>
    <recommendedName>
        <fullName evidence="1 9">Isoleucine--tRNA ligase</fullName>
        <ecNumber evidence="1 9">6.1.1.5</ecNumber>
    </recommendedName>
</protein>
<dbReference type="Proteomes" id="UP000051297">
    <property type="component" value="Unassembled WGS sequence"/>
</dbReference>
<dbReference type="STRING" id="1576480.XU08_C0002G0115"/>
<keyword evidence="2 12" id="KW-0436">Ligase</keyword>
<dbReference type="InterPro" id="IPR033709">
    <property type="entry name" value="Anticodon_Ile_ABEc"/>
</dbReference>
<keyword evidence="3" id="KW-0547">Nucleotide-binding</keyword>
<dbReference type="GO" id="GO:0005737">
    <property type="term" value="C:cytoplasm"/>
    <property type="evidence" value="ECO:0007669"/>
    <property type="project" value="UniProtKB-UniRule"/>
</dbReference>
<comment type="catalytic activity">
    <reaction evidence="8">
        <text>tRNA(Ile) + L-isoleucine + ATP = L-isoleucyl-tRNA(Ile) + AMP + diphosphate</text>
        <dbReference type="Rhea" id="RHEA:11060"/>
        <dbReference type="Rhea" id="RHEA-COMP:9666"/>
        <dbReference type="Rhea" id="RHEA-COMP:9695"/>
        <dbReference type="ChEBI" id="CHEBI:30616"/>
        <dbReference type="ChEBI" id="CHEBI:33019"/>
        <dbReference type="ChEBI" id="CHEBI:58045"/>
        <dbReference type="ChEBI" id="CHEBI:78442"/>
        <dbReference type="ChEBI" id="CHEBI:78528"/>
        <dbReference type="ChEBI" id="CHEBI:456215"/>
        <dbReference type="EC" id="6.1.1.5"/>
    </reaction>
</comment>
<dbReference type="SUPFAM" id="SSF52374">
    <property type="entry name" value="Nucleotidylyl transferase"/>
    <property type="match status" value="1"/>
</dbReference>
<dbReference type="GO" id="GO:0006428">
    <property type="term" value="P:isoleucyl-tRNA aminoacylation"/>
    <property type="evidence" value="ECO:0007669"/>
    <property type="project" value="UniProtKB-UniRule"/>
</dbReference>
<evidence type="ECO:0000256" key="2">
    <source>
        <dbReference type="ARBA" id="ARBA00022598"/>
    </source>
</evidence>
<dbReference type="InterPro" id="IPR002300">
    <property type="entry name" value="aa-tRNA-synth_Ia"/>
</dbReference>
<comment type="function">
    <text evidence="7">Catalyzes the attachment of isoleucine to tRNA(Ile). As IleRS can inadvertently accommodate and process structurally similar amino acids such as valine, to avoid such errors it has two additional distinct tRNA(Ile)-dependent editing activities. One activity is designated as 'pretransfer' editing and involves the hydrolysis of activated Val-AMP. The other activity is designated 'posttransfer' editing and involves deacylation of mischarged Val-tRNA(Ile).</text>
</comment>
<organism evidence="12 13">
    <name type="scientific">candidate division WWE3 bacterium CSP1-7</name>
    <dbReference type="NCBI Taxonomy" id="1576480"/>
    <lineage>
        <taxon>Bacteria</taxon>
        <taxon>Katanobacteria</taxon>
    </lineage>
</organism>
<dbReference type="SUPFAM" id="SSF50677">
    <property type="entry name" value="ValRS/IleRS/LeuRS editing domain"/>
    <property type="match status" value="1"/>
</dbReference>
<dbReference type="GO" id="GO:0000049">
    <property type="term" value="F:tRNA binding"/>
    <property type="evidence" value="ECO:0007669"/>
    <property type="project" value="InterPro"/>
</dbReference>
<comment type="caution">
    <text evidence="12">The sequence shown here is derived from an EMBL/GenBank/DDBJ whole genome shotgun (WGS) entry which is preliminary data.</text>
</comment>
<evidence type="ECO:0000256" key="4">
    <source>
        <dbReference type="ARBA" id="ARBA00022840"/>
    </source>
</evidence>
<dbReference type="Pfam" id="PF08264">
    <property type="entry name" value="Anticodon_1"/>
    <property type="match status" value="1"/>
</dbReference>
<dbReference type="Pfam" id="PF00133">
    <property type="entry name" value="tRNA-synt_1"/>
    <property type="match status" value="1"/>
</dbReference>
<dbReference type="AlphaFoldDB" id="A0A0T5ZXM0"/>
<name>A0A0T5ZXM0_UNCKA</name>
<evidence type="ECO:0000256" key="7">
    <source>
        <dbReference type="ARBA" id="ARBA00025217"/>
    </source>
</evidence>
<evidence type="ECO:0000313" key="13">
    <source>
        <dbReference type="Proteomes" id="UP000051297"/>
    </source>
</evidence>
<evidence type="ECO:0000256" key="6">
    <source>
        <dbReference type="ARBA" id="ARBA00023146"/>
    </source>
</evidence>
<evidence type="ECO:0000256" key="1">
    <source>
        <dbReference type="ARBA" id="ARBA00013165"/>
    </source>
</evidence>
<evidence type="ECO:0000259" key="11">
    <source>
        <dbReference type="Pfam" id="PF08264"/>
    </source>
</evidence>